<accession>A0ABX7NJD8</accession>
<keyword evidence="1 2" id="KW-0238">DNA-binding</keyword>
<dbReference type="RefSeq" id="WP_206720544.1">
    <property type="nucleotide sequence ID" value="NZ_CP071090.1"/>
</dbReference>
<dbReference type="SUPFAM" id="SSF48498">
    <property type="entry name" value="Tetracyclin repressor-like, C-terminal domain"/>
    <property type="match status" value="1"/>
</dbReference>
<dbReference type="InterPro" id="IPR001647">
    <property type="entry name" value="HTH_TetR"/>
</dbReference>
<dbReference type="EMBL" id="CP071090">
    <property type="protein sequence ID" value="QSQ18956.1"/>
    <property type="molecule type" value="Genomic_DNA"/>
</dbReference>
<evidence type="ECO:0000313" key="5">
    <source>
        <dbReference type="Proteomes" id="UP000662747"/>
    </source>
</evidence>
<evidence type="ECO:0000256" key="2">
    <source>
        <dbReference type="PROSITE-ProRule" id="PRU00335"/>
    </source>
</evidence>
<name>A0ABX7NJD8_9BACT</name>
<dbReference type="InterPro" id="IPR036271">
    <property type="entry name" value="Tet_transcr_reg_TetR-rel_C_sf"/>
</dbReference>
<feature type="DNA-binding region" description="H-T-H motif" evidence="2">
    <location>
        <begin position="16"/>
        <end position="35"/>
    </location>
</feature>
<dbReference type="InterPro" id="IPR050109">
    <property type="entry name" value="HTH-type_TetR-like_transc_reg"/>
</dbReference>
<dbReference type="Proteomes" id="UP000662747">
    <property type="component" value="Chromosome"/>
</dbReference>
<dbReference type="PANTHER" id="PTHR30055:SF226">
    <property type="entry name" value="HTH-TYPE TRANSCRIPTIONAL REGULATOR PKSA"/>
    <property type="match status" value="1"/>
</dbReference>
<feature type="domain" description="HTH tetR-type" evidence="3">
    <location>
        <begin position="1"/>
        <end position="53"/>
    </location>
</feature>
<organism evidence="4 5">
    <name type="scientific">Pyxidicoccus parkwayensis</name>
    <dbReference type="NCBI Taxonomy" id="2813578"/>
    <lineage>
        <taxon>Bacteria</taxon>
        <taxon>Pseudomonadati</taxon>
        <taxon>Myxococcota</taxon>
        <taxon>Myxococcia</taxon>
        <taxon>Myxococcales</taxon>
        <taxon>Cystobacterineae</taxon>
        <taxon>Myxococcaceae</taxon>
        <taxon>Pyxidicoccus</taxon>
    </lineage>
</organism>
<dbReference type="PROSITE" id="PS50977">
    <property type="entry name" value="HTH_TETR_2"/>
    <property type="match status" value="1"/>
</dbReference>
<gene>
    <name evidence="4" type="ORF">JY651_26775</name>
</gene>
<evidence type="ECO:0000313" key="4">
    <source>
        <dbReference type="EMBL" id="QSQ18956.1"/>
    </source>
</evidence>
<evidence type="ECO:0000259" key="3">
    <source>
        <dbReference type="PROSITE" id="PS50977"/>
    </source>
</evidence>
<dbReference type="Pfam" id="PF17932">
    <property type="entry name" value="TetR_C_24"/>
    <property type="match status" value="1"/>
</dbReference>
<dbReference type="SUPFAM" id="SSF46689">
    <property type="entry name" value="Homeodomain-like"/>
    <property type="match status" value="1"/>
</dbReference>
<sequence>MAAAEVFGEQGLSAARMETIAERAGVSVGTLYNHFDDRAALLDALMKRRREALLKRMDAALAASAGRPFREQLRTFLSALAHHVSEHGAFLRVLIQSEELVNRKARQGGSKTELHERLETLVARGVKSGELRSEGHELFATLLSGMTTAVFHRELGRGHGVERLEQSLEEAARVFLRGVEV</sequence>
<dbReference type="PANTHER" id="PTHR30055">
    <property type="entry name" value="HTH-TYPE TRANSCRIPTIONAL REGULATOR RUTR"/>
    <property type="match status" value="1"/>
</dbReference>
<dbReference type="Pfam" id="PF00440">
    <property type="entry name" value="TetR_N"/>
    <property type="match status" value="1"/>
</dbReference>
<reference evidence="4 5" key="1">
    <citation type="submission" date="2021-02" db="EMBL/GenBank/DDBJ databases">
        <title>De Novo genome assembly of isolated myxobacteria.</title>
        <authorList>
            <person name="Stevens D.C."/>
        </authorList>
    </citation>
    <scope>NUCLEOTIDE SEQUENCE [LARGE SCALE GENOMIC DNA]</scope>
    <source>
        <strain evidence="5">SCPEA02</strain>
    </source>
</reference>
<evidence type="ECO:0000256" key="1">
    <source>
        <dbReference type="ARBA" id="ARBA00023125"/>
    </source>
</evidence>
<proteinExistence type="predicted"/>
<dbReference type="Gene3D" id="1.10.10.60">
    <property type="entry name" value="Homeodomain-like"/>
    <property type="match status" value="1"/>
</dbReference>
<dbReference type="InterPro" id="IPR009057">
    <property type="entry name" value="Homeodomain-like_sf"/>
</dbReference>
<dbReference type="Gene3D" id="1.10.357.10">
    <property type="entry name" value="Tetracycline Repressor, domain 2"/>
    <property type="match status" value="1"/>
</dbReference>
<dbReference type="InterPro" id="IPR041490">
    <property type="entry name" value="KstR2_TetR_C"/>
</dbReference>
<keyword evidence="5" id="KW-1185">Reference proteome</keyword>
<protein>
    <submittedName>
        <fullName evidence="4">TetR/AcrR family transcriptional regulator</fullName>
    </submittedName>
</protein>